<organism evidence="1 2">
    <name type="scientific">Deinococcus seoulensis</name>
    <dbReference type="NCBI Taxonomy" id="1837379"/>
    <lineage>
        <taxon>Bacteria</taxon>
        <taxon>Thermotogati</taxon>
        <taxon>Deinococcota</taxon>
        <taxon>Deinococci</taxon>
        <taxon>Deinococcales</taxon>
        <taxon>Deinococcaceae</taxon>
        <taxon>Deinococcus</taxon>
    </lineage>
</organism>
<name>A0ABQ2RYV6_9DEIO</name>
<dbReference type="RefSeq" id="WP_189066060.1">
    <property type="nucleotide sequence ID" value="NZ_BMQM01000027.1"/>
</dbReference>
<gene>
    <name evidence="1" type="ORF">GCM10008959_32750</name>
</gene>
<dbReference type="EMBL" id="BMQM01000027">
    <property type="protein sequence ID" value="GGR68126.1"/>
    <property type="molecule type" value="Genomic_DNA"/>
</dbReference>
<dbReference type="Proteomes" id="UP000634308">
    <property type="component" value="Unassembled WGS sequence"/>
</dbReference>
<keyword evidence="2" id="KW-1185">Reference proteome</keyword>
<protein>
    <submittedName>
        <fullName evidence="1">Uncharacterized protein</fullName>
    </submittedName>
</protein>
<accession>A0ABQ2RYV6</accession>
<evidence type="ECO:0000313" key="2">
    <source>
        <dbReference type="Proteomes" id="UP000634308"/>
    </source>
</evidence>
<comment type="caution">
    <text evidence="1">The sequence shown here is derived from an EMBL/GenBank/DDBJ whole genome shotgun (WGS) entry which is preliminary data.</text>
</comment>
<sequence>MKKELVERDILRMYLGNDGNSALDRLESKGYEIRMIMYSSRQSTEELGLVLVNSHPTKNHLSNLCVAFGLLKEDAEWMMKSEYDYVSLVESIESASTPC</sequence>
<evidence type="ECO:0000313" key="1">
    <source>
        <dbReference type="EMBL" id="GGR68126.1"/>
    </source>
</evidence>
<reference evidence="2" key="1">
    <citation type="journal article" date="2019" name="Int. J. Syst. Evol. Microbiol.">
        <title>The Global Catalogue of Microorganisms (GCM) 10K type strain sequencing project: providing services to taxonomists for standard genome sequencing and annotation.</title>
        <authorList>
            <consortium name="The Broad Institute Genomics Platform"/>
            <consortium name="The Broad Institute Genome Sequencing Center for Infectious Disease"/>
            <person name="Wu L."/>
            <person name="Ma J."/>
        </authorList>
    </citation>
    <scope>NUCLEOTIDE SEQUENCE [LARGE SCALE GENOMIC DNA]</scope>
    <source>
        <strain evidence="2">JCM 31404</strain>
    </source>
</reference>
<proteinExistence type="predicted"/>